<dbReference type="AlphaFoldDB" id="A0A9P9A506"/>
<dbReference type="Pfam" id="PF08698">
    <property type="entry name" value="Fcf2"/>
    <property type="match status" value="1"/>
</dbReference>
<evidence type="ECO:0000313" key="6">
    <source>
        <dbReference type="Proteomes" id="UP000758603"/>
    </source>
</evidence>
<sequence length="102" mass="12015">MIRDLKLLKMRSTLNNKIFYKKDNRAAVPEFSHVGTIVAGPTEFFSARMTKKERKQTLLHEVMQTEKENKKFKSKYGEIQKAKTSGKKAHYKKMTQMRYGKK</sequence>
<evidence type="ECO:0000256" key="2">
    <source>
        <dbReference type="ARBA" id="ARBA00023242"/>
    </source>
</evidence>
<gene>
    <name evidence="5" type="ORF">BKA67DRAFT_65673</name>
</gene>
<protein>
    <submittedName>
        <fullName evidence="5">Fcf2 pre-rRNA processing-domain-containing protein</fullName>
    </submittedName>
</protein>
<dbReference type="GO" id="GO:0006396">
    <property type="term" value="P:RNA processing"/>
    <property type="evidence" value="ECO:0007669"/>
    <property type="project" value="TreeGrafter"/>
</dbReference>
<name>A0A9P9A506_9PEZI</name>
<organism evidence="5 6">
    <name type="scientific">Truncatella angustata</name>
    <dbReference type="NCBI Taxonomy" id="152316"/>
    <lineage>
        <taxon>Eukaryota</taxon>
        <taxon>Fungi</taxon>
        <taxon>Dikarya</taxon>
        <taxon>Ascomycota</taxon>
        <taxon>Pezizomycotina</taxon>
        <taxon>Sordariomycetes</taxon>
        <taxon>Xylariomycetidae</taxon>
        <taxon>Amphisphaeriales</taxon>
        <taxon>Sporocadaceae</taxon>
        <taxon>Truncatella</taxon>
    </lineage>
</organism>
<dbReference type="GO" id="GO:0005730">
    <property type="term" value="C:nucleolus"/>
    <property type="evidence" value="ECO:0007669"/>
    <property type="project" value="UniProtKB-SubCell"/>
</dbReference>
<feature type="domain" description="Fcf2 pre-rRNA processing C-terminal" evidence="4">
    <location>
        <begin position="3"/>
        <end position="75"/>
    </location>
</feature>
<dbReference type="RefSeq" id="XP_045964931.1">
    <property type="nucleotide sequence ID" value="XM_046106993.1"/>
</dbReference>
<comment type="subcellular location">
    <subcellularLocation>
        <location evidence="1">Nucleus</location>
        <location evidence="1">Nucleolus</location>
    </subcellularLocation>
</comment>
<dbReference type="InterPro" id="IPR039883">
    <property type="entry name" value="Fcf2/DNTTIP2"/>
</dbReference>
<accession>A0A9P9A506</accession>
<evidence type="ECO:0000313" key="5">
    <source>
        <dbReference type="EMBL" id="KAH6660800.1"/>
    </source>
</evidence>
<keyword evidence="6" id="KW-1185">Reference proteome</keyword>
<comment type="caution">
    <text evidence="5">The sequence shown here is derived from an EMBL/GenBank/DDBJ whole genome shotgun (WGS) entry which is preliminary data.</text>
</comment>
<dbReference type="PANTHER" id="PTHR21686:SF12">
    <property type="entry name" value="DEOXYNUCLEOTIDYLTRANSFERASE TERMINAL-INTERACTING PROTEIN 2"/>
    <property type="match status" value="1"/>
</dbReference>
<feature type="region of interest" description="Disordered" evidence="3">
    <location>
        <begin position="73"/>
        <end position="102"/>
    </location>
</feature>
<keyword evidence="2" id="KW-0539">Nucleus</keyword>
<dbReference type="PANTHER" id="PTHR21686">
    <property type="entry name" value="DEOXYNUCLEOTIDYLTRANSFERASE TERMINAL-INTERACTING PROTEIN 2"/>
    <property type="match status" value="1"/>
</dbReference>
<dbReference type="InterPro" id="IPR014810">
    <property type="entry name" value="Fcf2_C"/>
</dbReference>
<reference evidence="5" key="1">
    <citation type="journal article" date="2021" name="Nat. Commun.">
        <title>Genetic determinants of endophytism in the Arabidopsis root mycobiome.</title>
        <authorList>
            <person name="Mesny F."/>
            <person name="Miyauchi S."/>
            <person name="Thiergart T."/>
            <person name="Pickel B."/>
            <person name="Atanasova L."/>
            <person name="Karlsson M."/>
            <person name="Huettel B."/>
            <person name="Barry K.W."/>
            <person name="Haridas S."/>
            <person name="Chen C."/>
            <person name="Bauer D."/>
            <person name="Andreopoulos W."/>
            <person name="Pangilinan J."/>
            <person name="LaButti K."/>
            <person name="Riley R."/>
            <person name="Lipzen A."/>
            <person name="Clum A."/>
            <person name="Drula E."/>
            <person name="Henrissat B."/>
            <person name="Kohler A."/>
            <person name="Grigoriev I.V."/>
            <person name="Martin F.M."/>
            <person name="Hacquard S."/>
        </authorList>
    </citation>
    <scope>NUCLEOTIDE SEQUENCE</scope>
    <source>
        <strain evidence="5">MPI-SDFR-AT-0073</strain>
    </source>
</reference>
<evidence type="ECO:0000256" key="1">
    <source>
        <dbReference type="ARBA" id="ARBA00004604"/>
    </source>
</evidence>
<dbReference type="GO" id="GO:0003723">
    <property type="term" value="F:RNA binding"/>
    <property type="evidence" value="ECO:0007669"/>
    <property type="project" value="TreeGrafter"/>
</dbReference>
<dbReference type="GeneID" id="70135884"/>
<dbReference type="EMBL" id="JAGPXC010000001">
    <property type="protein sequence ID" value="KAH6660800.1"/>
    <property type="molecule type" value="Genomic_DNA"/>
</dbReference>
<evidence type="ECO:0000256" key="3">
    <source>
        <dbReference type="SAM" id="MobiDB-lite"/>
    </source>
</evidence>
<proteinExistence type="predicted"/>
<dbReference type="OrthoDB" id="427886at2759"/>
<dbReference type="Proteomes" id="UP000758603">
    <property type="component" value="Unassembled WGS sequence"/>
</dbReference>
<evidence type="ECO:0000259" key="4">
    <source>
        <dbReference type="Pfam" id="PF08698"/>
    </source>
</evidence>
<feature type="compositionally biased region" description="Basic residues" evidence="3">
    <location>
        <begin position="84"/>
        <end position="102"/>
    </location>
</feature>